<dbReference type="GO" id="GO:0008654">
    <property type="term" value="P:phospholipid biosynthetic process"/>
    <property type="evidence" value="ECO:0007669"/>
    <property type="project" value="TreeGrafter"/>
</dbReference>
<organism evidence="2 3">
    <name type="scientific">Clydaea vesicula</name>
    <dbReference type="NCBI Taxonomy" id="447962"/>
    <lineage>
        <taxon>Eukaryota</taxon>
        <taxon>Fungi</taxon>
        <taxon>Fungi incertae sedis</taxon>
        <taxon>Chytridiomycota</taxon>
        <taxon>Chytridiomycota incertae sedis</taxon>
        <taxon>Chytridiomycetes</taxon>
        <taxon>Lobulomycetales</taxon>
        <taxon>Lobulomycetaceae</taxon>
        <taxon>Clydaea</taxon>
    </lineage>
</organism>
<evidence type="ECO:0000313" key="2">
    <source>
        <dbReference type="EMBL" id="KAJ3224191.1"/>
    </source>
</evidence>
<gene>
    <name evidence="2" type="ORF">HK099_000113</name>
</gene>
<proteinExistence type="predicted"/>
<reference evidence="2" key="1">
    <citation type="submission" date="2020-05" db="EMBL/GenBank/DDBJ databases">
        <title>Phylogenomic resolution of chytrid fungi.</title>
        <authorList>
            <person name="Stajich J.E."/>
            <person name="Amses K."/>
            <person name="Simmons R."/>
            <person name="Seto K."/>
            <person name="Myers J."/>
            <person name="Bonds A."/>
            <person name="Quandt C.A."/>
            <person name="Barry K."/>
            <person name="Liu P."/>
            <person name="Grigoriev I."/>
            <person name="Longcore J.E."/>
            <person name="James T.Y."/>
        </authorList>
    </citation>
    <scope>NUCLEOTIDE SEQUENCE</scope>
    <source>
        <strain evidence="2">JEL0476</strain>
    </source>
</reference>
<dbReference type="GO" id="GO:0005783">
    <property type="term" value="C:endoplasmic reticulum"/>
    <property type="evidence" value="ECO:0007669"/>
    <property type="project" value="TreeGrafter"/>
</dbReference>
<accession>A0AAD5U4M5</accession>
<dbReference type="PANTHER" id="PTHR38406:SF1">
    <property type="entry name" value="TRANSCRIPTIONAL REPRESSOR OPI1"/>
    <property type="match status" value="1"/>
</dbReference>
<dbReference type="GO" id="GO:0006357">
    <property type="term" value="P:regulation of transcription by RNA polymerase II"/>
    <property type="evidence" value="ECO:0007669"/>
    <property type="project" value="TreeGrafter"/>
</dbReference>
<dbReference type="PANTHER" id="PTHR38406">
    <property type="entry name" value="TRANSCRIPTIONAL REPRESSOR OPI1"/>
    <property type="match status" value="1"/>
</dbReference>
<evidence type="ECO:0000256" key="1">
    <source>
        <dbReference type="SAM" id="MobiDB-lite"/>
    </source>
</evidence>
<name>A0AAD5U4M5_9FUNG</name>
<protein>
    <submittedName>
        <fullName evidence="2">Uncharacterized protein</fullName>
    </submittedName>
</protein>
<dbReference type="GO" id="GO:0030968">
    <property type="term" value="P:endoplasmic reticulum unfolded protein response"/>
    <property type="evidence" value="ECO:0007669"/>
    <property type="project" value="TreeGrafter"/>
</dbReference>
<feature type="region of interest" description="Disordered" evidence="1">
    <location>
        <begin position="1"/>
        <end position="38"/>
    </location>
</feature>
<keyword evidence="3" id="KW-1185">Reference proteome</keyword>
<feature type="compositionally biased region" description="Low complexity" evidence="1">
    <location>
        <begin position="318"/>
        <end position="336"/>
    </location>
</feature>
<sequence>MNINSLLSSEKSKPKPISSPTDINKSLYCTKDTPQPENNYIPQNLQQHSPNSYSSNSGGFIERVSNSIPIVNKSINNIHYYTPQLIHSSVQTVSTALPLNTLDRFACSGLDRLGLFQQQPQEEHIEISSSPVESDYPKISNTSSASLIPFSDYSISKVSNEDKPMDPPSRWSGVVTSVQYNFGQIVISDEVLKGIKYCIQWIQNAYHHIDEQVRTLRSYLEESYTRYSNQQHEPNFQRNEIIQAEHSLLLEKIFYVKREVVETVRKVVEIISRYAAVYLPGDAKQSVRNFILSLPSRWVISYTSQSILHVFCKASSNTSQQSQQSSHPSPPETLQTPTPPLSPLAHANKVISFGQESSDMLKGVNNVFSQTLESAENILGRKVQVFRHNEDKMDLS</sequence>
<dbReference type="Proteomes" id="UP001211065">
    <property type="component" value="Unassembled WGS sequence"/>
</dbReference>
<dbReference type="AlphaFoldDB" id="A0AAD5U4M5"/>
<dbReference type="InterPro" id="IPR013927">
    <property type="entry name" value="TF_Opi1_Ccg-8"/>
</dbReference>
<comment type="caution">
    <text evidence="2">The sequence shown here is derived from an EMBL/GenBank/DDBJ whole genome shotgun (WGS) entry which is preliminary data.</text>
</comment>
<feature type="region of interest" description="Disordered" evidence="1">
    <location>
        <begin position="318"/>
        <end position="341"/>
    </location>
</feature>
<dbReference type="EMBL" id="JADGJW010000101">
    <property type="protein sequence ID" value="KAJ3224191.1"/>
    <property type="molecule type" value="Genomic_DNA"/>
</dbReference>
<evidence type="ECO:0000313" key="3">
    <source>
        <dbReference type="Proteomes" id="UP001211065"/>
    </source>
</evidence>
<dbReference type="GO" id="GO:0005634">
    <property type="term" value="C:nucleus"/>
    <property type="evidence" value="ECO:0007669"/>
    <property type="project" value="TreeGrafter"/>
</dbReference>
<dbReference type="Pfam" id="PF08618">
    <property type="entry name" value="Opi1"/>
    <property type="match status" value="1"/>
</dbReference>
<dbReference type="GO" id="GO:0003714">
    <property type="term" value="F:transcription corepressor activity"/>
    <property type="evidence" value="ECO:0007669"/>
    <property type="project" value="InterPro"/>
</dbReference>
<feature type="compositionally biased region" description="Low complexity" evidence="1">
    <location>
        <begin position="1"/>
        <end position="20"/>
    </location>
</feature>